<dbReference type="Proteomes" id="UP000035996">
    <property type="component" value="Unassembled WGS sequence"/>
</dbReference>
<protein>
    <submittedName>
        <fullName evidence="1">Uncharacterized protein</fullName>
    </submittedName>
</protein>
<comment type="caution">
    <text evidence="1">The sequence shown here is derived from an EMBL/GenBank/DDBJ whole genome shotgun (WGS) entry which is preliminary data.</text>
</comment>
<dbReference type="NCBIfam" id="NF010190">
    <property type="entry name" value="PRK13669.1"/>
    <property type="match status" value="1"/>
</dbReference>
<evidence type="ECO:0000313" key="1">
    <source>
        <dbReference type="EMBL" id="KMM38514.1"/>
    </source>
</evidence>
<dbReference type="InterPro" id="IPR009910">
    <property type="entry name" value="DUF1450"/>
</dbReference>
<dbReference type="AlphaFoldDB" id="A0A0J6D2J3"/>
<dbReference type="RefSeq" id="WP_048309630.1">
    <property type="nucleotide sequence ID" value="NZ_CP119526.1"/>
</dbReference>
<gene>
    <name evidence="1" type="ORF">AB986_04240</name>
</gene>
<name>A0A0J6D2J3_9BACL</name>
<reference evidence="1" key="1">
    <citation type="submission" date="2015-06" db="EMBL/GenBank/DDBJ databases">
        <authorList>
            <person name="Liu B."/>
            <person name="Wang J."/>
            <person name="Zhu Y."/>
            <person name="Liu G."/>
            <person name="Chen Q."/>
            <person name="Zheng C."/>
            <person name="Che J."/>
            <person name="Ge C."/>
            <person name="Shi H."/>
            <person name="Pan Z."/>
            <person name="Liu X."/>
        </authorList>
    </citation>
    <scope>NUCLEOTIDE SEQUENCE [LARGE SCALE GENOMIC DNA]</scope>
    <source>
        <strain evidence="1">DSM 16346</strain>
    </source>
</reference>
<dbReference type="OrthoDB" id="1684419at2"/>
<organism evidence="1 2">
    <name type="scientific">Guptibacillus hwajinpoensis</name>
    <dbReference type="NCBI Taxonomy" id="208199"/>
    <lineage>
        <taxon>Bacteria</taxon>
        <taxon>Bacillati</taxon>
        <taxon>Bacillota</taxon>
        <taxon>Bacilli</taxon>
        <taxon>Bacillales</taxon>
        <taxon>Guptibacillaceae</taxon>
        <taxon>Guptibacillus</taxon>
    </lineage>
</organism>
<accession>A0A0J6D2J3</accession>
<dbReference type="STRING" id="157733.AB986_04240"/>
<dbReference type="Pfam" id="PF07293">
    <property type="entry name" value="DUF1450"/>
    <property type="match status" value="1"/>
</dbReference>
<sequence length="78" mass="8844">MNPIVEFCMSNLSSGSHKAMEILEKDSDLDVLEYSCLGHCTLCSQEMYCLVNGERVTGDTPDELIDNVYQFIEENPMF</sequence>
<evidence type="ECO:0000313" key="2">
    <source>
        <dbReference type="Proteomes" id="UP000035996"/>
    </source>
</evidence>
<dbReference type="GeneID" id="301326750"/>
<proteinExistence type="predicted"/>
<keyword evidence="2" id="KW-1185">Reference proteome</keyword>
<dbReference type="EMBL" id="LELK01000001">
    <property type="protein sequence ID" value="KMM38514.1"/>
    <property type="molecule type" value="Genomic_DNA"/>
</dbReference>